<dbReference type="InterPro" id="IPR036397">
    <property type="entry name" value="RNaseH_sf"/>
</dbReference>
<dbReference type="InterPro" id="IPR057670">
    <property type="entry name" value="SH3_retrovirus"/>
</dbReference>
<dbReference type="Gene3D" id="3.30.420.10">
    <property type="entry name" value="Ribonuclease H-like superfamily/Ribonuclease H"/>
    <property type="match status" value="1"/>
</dbReference>
<feature type="region of interest" description="Disordered" evidence="3">
    <location>
        <begin position="1215"/>
        <end position="1242"/>
    </location>
</feature>
<accession>A0A699GXS7</accession>
<gene>
    <name evidence="5" type="ORF">Tci_259300</name>
</gene>
<keyword evidence="1" id="KW-0479">Metal-binding</keyword>
<dbReference type="GO" id="GO:0015074">
    <property type="term" value="P:DNA integration"/>
    <property type="evidence" value="ECO:0007669"/>
    <property type="project" value="InterPro"/>
</dbReference>
<feature type="compositionally biased region" description="Polar residues" evidence="3">
    <location>
        <begin position="316"/>
        <end position="328"/>
    </location>
</feature>
<name>A0A699GXS7_TANCI</name>
<feature type="region of interest" description="Disordered" evidence="3">
    <location>
        <begin position="294"/>
        <end position="337"/>
    </location>
</feature>
<dbReference type="GO" id="GO:0046872">
    <property type="term" value="F:metal ion binding"/>
    <property type="evidence" value="ECO:0007669"/>
    <property type="project" value="UniProtKB-KW"/>
</dbReference>
<dbReference type="Pfam" id="PF25597">
    <property type="entry name" value="SH3_retrovirus"/>
    <property type="match status" value="1"/>
</dbReference>
<protein>
    <recommendedName>
        <fullName evidence="4">Integrase catalytic domain-containing protein</fullName>
    </recommendedName>
</protein>
<dbReference type="InterPro" id="IPR039537">
    <property type="entry name" value="Retrotran_Ty1/copia-like"/>
</dbReference>
<dbReference type="SUPFAM" id="SSF53098">
    <property type="entry name" value="Ribonuclease H-like"/>
    <property type="match status" value="1"/>
</dbReference>
<evidence type="ECO:0000256" key="1">
    <source>
        <dbReference type="ARBA" id="ARBA00022723"/>
    </source>
</evidence>
<dbReference type="InterPro" id="IPR013103">
    <property type="entry name" value="RVT_2"/>
</dbReference>
<feature type="domain" description="Integrase catalytic" evidence="4">
    <location>
        <begin position="547"/>
        <end position="741"/>
    </location>
</feature>
<comment type="caution">
    <text evidence="5">The sequence shown here is derived from an EMBL/GenBank/DDBJ whole genome shotgun (WGS) entry which is preliminary data.</text>
</comment>
<evidence type="ECO:0000259" key="4">
    <source>
        <dbReference type="PROSITE" id="PS50994"/>
    </source>
</evidence>
<dbReference type="PANTHER" id="PTHR42648:SF32">
    <property type="entry name" value="RIBONUCLEASE H-LIKE DOMAIN, GAG-PRE-INTEGRASE DOMAIN PROTEIN-RELATED"/>
    <property type="match status" value="1"/>
</dbReference>
<dbReference type="InterPro" id="IPR001584">
    <property type="entry name" value="Integrase_cat-core"/>
</dbReference>
<dbReference type="InterPro" id="IPR012337">
    <property type="entry name" value="RNaseH-like_sf"/>
</dbReference>
<dbReference type="PROSITE" id="PS50994">
    <property type="entry name" value="INTEGRASE"/>
    <property type="match status" value="1"/>
</dbReference>
<evidence type="ECO:0000256" key="2">
    <source>
        <dbReference type="ARBA" id="ARBA00022801"/>
    </source>
</evidence>
<keyword evidence="2" id="KW-0378">Hydrolase</keyword>
<proteinExistence type="predicted"/>
<dbReference type="EMBL" id="BKCJ010078046">
    <property type="protein sequence ID" value="GEW87324.1"/>
    <property type="molecule type" value="Genomic_DNA"/>
</dbReference>
<dbReference type="GO" id="GO:0003676">
    <property type="term" value="F:nucleic acid binding"/>
    <property type="evidence" value="ECO:0007669"/>
    <property type="project" value="InterPro"/>
</dbReference>
<evidence type="ECO:0000313" key="5">
    <source>
        <dbReference type="EMBL" id="GEW87324.1"/>
    </source>
</evidence>
<feature type="region of interest" description="Disordered" evidence="3">
    <location>
        <begin position="1274"/>
        <end position="1294"/>
    </location>
</feature>
<dbReference type="GO" id="GO:0016787">
    <property type="term" value="F:hydrolase activity"/>
    <property type="evidence" value="ECO:0007669"/>
    <property type="project" value="UniProtKB-KW"/>
</dbReference>
<sequence>MHKAFPLLVIEFPLAEEVPTASEESFHYQMKREATAVKIALLLKSRRNYQLKSDDSYAKLVPHVTPCILGITVIVTSFSTSAKTTDTARDGTSKKKGRTVTVTADDMQRRKNDVKTRTTLLLSLPDEHQLRFKHGFISSTKHNRRNEDVTTASVSTASTNVPTASTNVGVASISQDTACAYIASQFSGSQIKFKDINQIDEDDIEEMNIKWNMALLSMMADRECRAPRNQDRGRRHNYRQVSKVKEKAPKALMAIDGVRWDWSYMTTDEENHALVAKKEAPIEFSLMANTSAKSKTGLPDFKNDTVTDYSRPAPTVESSSDDAQNKNPFVTKEASPSTIPPKSFIKFVKANDSPTKSKIDKVEKAKKSPIKKRVKKGTSRSQNNTHKSFTARPAVYKPYRHPMRPMRSNMNSARPNRTSFNKPAHSYINRPFQRTSVVKSQYRAPWVPTVNRNFPPVNRKFSTVNRKFPTANRKFPTGGTKFHTTDMGKKGNADSGCSRHMIGNISYLSDFKPFDRGYVSFGQGGCKITECIMLSLNFKLSDDDNVLLRTPRQYNMYSIDLNNIVPYKDLTCLVAKASADECMLWHRRLGKQHKASCKSKLVNSVSKPLYTLHIDLFGPTSDETSGILSKFITKIENIKDLKVKIIRCDNGGEFRNKEMNDFCSHKGIKREFSNARTPQQNGVAERRNRTRIEATRTMLANTKLSVTFWAEAVNTSCYVQNRVLVNKSQNKTPYELFNSRTPTIGFLKSFGCHVMILNTLENLGKFKAKQDEGYFIGYSMSNKTFRIFNKRTKKVEENLHVKFLENKAIEKGTGPNWLFDIDSLTKSMNYVPVDAGINYTNLLGTKDVASQEVKNDVSSLRYIALPNWVHDALLESSSSKPQDDCSADVPESSVIFNPTATSKNPPADQLETLTVETPIPIVSLPVTTSYFTDSPEPSSDARLISKRVANQVETPSLDNIINLANRFEDILGVTTNSNESNGVEADTLVDCPKGVRPIGTKWVFKNKKDERGIVIKNKARLVAQGHTQEDGIDYDEVFSPVARIEAIILFLAYASFMGFTVYQMDVKSAFLYGTIDEEVYVMQPPGFQDPEFLVKVYKRKDGNGKDIDLHLYRSMIGSLMYLTASRPDIMFAIYACAHHQASPLRYALTFKPTIYVSHIRQFWSTARIKTTEEGTKILAIVDDEPASPLKDVSEGEAFPTDSGFEADHDRANIAKTSTLPYDSAPRVTSPVSAEGRAGNQHIEAERVSDDTKEIATVLTSMDATTVLASGVAKVPTGSRSIPTSGPPATEVPTGSDVVPTASLIFVTATVVTPYKRRKGKEIMVESKSPKKKKVARDAEIARIHAEEELHSMIDGLDKSNETLEDFIPMGSKEEAQRLKRKGLSLEQQSVKKLKTSEEVTEEANLLMKLLKKRGSEELLEDHKAGRQLSQLPILYGPIEAYRQGRSEQVMGLSERISQ</sequence>
<dbReference type="Pfam" id="PF07727">
    <property type="entry name" value="RVT_2"/>
    <property type="match status" value="1"/>
</dbReference>
<feature type="compositionally biased region" description="Basic and acidic residues" evidence="3">
    <location>
        <begin position="483"/>
        <end position="492"/>
    </location>
</feature>
<evidence type="ECO:0000256" key="3">
    <source>
        <dbReference type="SAM" id="MobiDB-lite"/>
    </source>
</evidence>
<feature type="compositionally biased region" description="Basic and acidic residues" evidence="3">
    <location>
        <begin position="355"/>
        <end position="366"/>
    </location>
</feature>
<feature type="compositionally biased region" description="Basic residues" evidence="3">
    <location>
        <begin position="367"/>
        <end position="378"/>
    </location>
</feature>
<dbReference type="PANTHER" id="PTHR42648">
    <property type="entry name" value="TRANSPOSASE, PUTATIVE-RELATED"/>
    <property type="match status" value="1"/>
</dbReference>
<organism evidence="5">
    <name type="scientific">Tanacetum cinerariifolium</name>
    <name type="common">Dalmatian daisy</name>
    <name type="synonym">Chrysanthemum cinerariifolium</name>
    <dbReference type="NCBI Taxonomy" id="118510"/>
    <lineage>
        <taxon>Eukaryota</taxon>
        <taxon>Viridiplantae</taxon>
        <taxon>Streptophyta</taxon>
        <taxon>Embryophyta</taxon>
        <taxon>Tracheophyta</taxon>
        <taxon>Spermatophyta</taxon>
        <taxon>Magnoliopsida</taxon>
        <taxon>eudicotyledons</taxon>
        <taxon>Gunneridae</taxon>
        <taxon>Pentapetalae</taxon>
        <taxon>asterids</taxon>
        <taxon>campanulids</taxon>
        <taxon>Asterales</taxon>
        <taxon>Asteraceae</taxon>
        <taxon>Asteroideae</taxon>
        <taxon>Anthemideae</taxon>
        <taxon>Anthemidinae</taxon>
        <taxon>Tanacetum</taxon>
    </lineage>
</organism>
<feature type="region of interest" description="Disordered" evidence="3">
    <location>
        <begin position="355"/>
        <end position="387"/>
    </location>
</feature>
<feature type="region of interest" description="Disordered" evidence="3">
    <location>
        <begin position="469"/>
        <end position="493"/>
    </location>
</feature>
<reference evidence="5" key="1">
    <citation type="journal article" date="2019" name="Sci. Rep.">
        <title>Draft genome of Tanacetum cinerariifolium, the natural source of mosquito coil.</title>
        <authorList>
            <person name="Yamashiro T."/>
            <person name="Shiraishi A."/>
            <person name="Satake H."/>
            <person name="Nakayama K."/>
        </authorList>
    </citation>
    <scope>NUCLEOTIDE SEQUENCE</scope>
</reference>